<feature type="region of interest" description="Disordered" evidence="1">
    <location>
        <begin position="23"/>
        <end position="49"/>
    </location>
</feature>
<evidence type="ECO:0000313" key="2">
    <source>
        <dbReference type="EMBL" id="AKH97806.1"/>
    </source>
</evidence>
<evidence type="ECO:0000313" key="3">
    <source>
        <dbReference type="EMBL" id="ALG82200.1"/>
    </source>
</evidence>
<dbReference type="OrthoDB" id="312460at2157"/>
<evidence type="ECO:0008006" key="6">
    <source>
        <dbReference type="Google" id="ProtNLM"/>
    </source>
</evidence>
<dbReference type="RefSeq" id="WP_050048522.1">
    <property type="nucleotide sequence ID" value="NZ_CP008874.1"/>
</dbReference>
<evidence type="ECO:0000313" key="4">
    <source>
        <dbReference type="Proteomes" id="UP000060390"/>
    </source>
</evidence>
<dbReference type="STRING" id="1604004.HLASA_1307"/>
<dbReference type="EMBL" id="CP011564">
    <property type="protein sequence ID" value="ALG82200.1"/>
    <property type="molecule type" value="Genomic_DNA"/>
</dbReference>
<evidence type="ECO:0000313" key="5">
    <source>
        <dbReference type="Proteomes" id="UP000069906"/>
    </source>
</evidence>
<keyword evidence="5" id="KW-1185">Reference proteome</keyword>
<accession>A0A0F7P9J3</accession>
<reference evidence="4" key="2">
    <citation type="submission" date="2015-05" db="EMBL/GenBank/DDBJ databases">
        <title>Complete genome sequence of Halanaeroarchaeum sulfurireducens type strain M27-SA2, a sulfate-reducer haloarchaeon from marine anoxic lake Medee.</title>
        <authorList>
            <person name="Messina E."/>
            <person name="Kublanov I.V."/>
            <person name="Toshchakov S."/>
            <person name="Arcadi E."/>
            <person name="La Spada G."/>
            <person name="La Cono V."/>
            <person name="Yakimov M.M."/>
        </authorList>
    </citation>
    <scope>NUCLEOTIDE SEQUENCE [LARGE SCALE GENOMIC DNA]</scope>
    <source>
        <strain evidence="4">M27-SA2</strain>
    </source>
</reference>
<dbReference type="HOGENOM" id="CLU_690031_0_0_2"/>
<dbReference type="KEGG" id="hsu:HLASF_1320"/>
<sequence length="399" mass="43169">MRRVALAIAVLVVLAGSPSGIAPPDLGSDVARGDSHSSPEPIRVPNGSLPVDPDALYADVTTTLEVDAAPPRAIHLERNDHMEIHREPMPSFFRLVGIERPPSATRTATALGYVEGPSTVHLNEELLDDEAQARSTLVHEYVHVVQLRTDAFERVRAGVSAPNTTDGTIVRRAVLEGAAVTVETQYWERRDGDGPSPATEMTRSYRSTTGARQWIFAPYHYGHAYVQTRTDSPEAVERLYESPPRTSEELLHGLSPGSEPLPPLSVSVDAADWEVQKTDRAGELFVRVALDTELSAERAATAATGWGTDSRVTLSNGDDRAYVWALRWDDPANATEFQAGFEAYLDERATSGDGVWHADGAAYRTTRVDEETVAVLLGNESFVDGVTVEGTNGSVVASA</sequence>
<proteinExistence type="predicted"/>
<name>A0A0F7P9J3_9EURY</name>
<dbReference type="Proteomes" id="UP000060390">
    <property type="component" value="Chromosome"/>
</dbReference>
<reference evidence="2 5" key="1">
    <citation type="journal article" date="2015" name="ISME J.">
        <title>Elemental sulfur and acetate can support life of a novel strictly anaerobic haloarchaeon.</title>
        <authorList>
            <person name="Sorokin D.Y."/>
            <person name="Kublanov I.V."/>
            <person name="Gavrilov S.N."/>
            <person name="Rojo D."/>
            <person name="Roman P."/>
            <person name="Golyshin P.N."/>
            <person name="Slepak V.Z."/>
            <person name="Smedile F."/>
            <person name="Ferrer M."/>
            <person name="Messina E."/>
            <person name="La Cono V."/>
            <person name="Yakimov M.M."/>
        </authorList>
    </citation>
    <scope>NUCLEOTIDE SEQUENCE [LARGE SCALE GENOMIC DNA]</scope>
    <source>
        <strain evidence="2 5">HSR2</strain>
    </source>
</reference>
<evidence type="ECO:0000256" key="1">
    <source>
        <dbReference type="SAM" id="MobiDB-lite"/>
    </source>
</evidence>
<dbReference type="EMBL" id="CP008874">
    <property type="protein sequence ID" value="AKH97806.1"/>
    <property type="molecule type" value="Genomic_DNA"/>
</dbReference>
<protein>
    <recommendedName>
        <fullName evidence="6">DUF4157 domain-containing protein</fullName>
    </recommendedName>
</protein>
<reference evidence="3 4" key="3">
    <citation type="journal article" date="2016" name="Stand. Genomic Sci.">
        <title>Complete genome sequence of 'Halanaeroarchaeum sulfurireducens' M27-SA2, a sulfur-reducing and acetate-oxidizing haloarchaeon from the deep-sea hypersaline anoxic lake Medee.</title>
        <authorList>
            <person name="Messina E."/>
            <person name="Sorokin D.Y."/>
            <person name="Kublanov I.V."/>
            <person name="Toshchakov S."/>
            <person name="Lopatina A."/>
            <person name="Arcadi E."/>
            <person name="Smedile F."/>
            <person name="La Spada G."/>
            <person name="La Cono V."/>
            <person name="Yakimov M.M."/>
        </authorList>
    </citation>
    <scope>NUCLEOTIDE SEQUENCE [LARGE SCALE GENOMIC DNA]</scope>
    <source>
        <strain evidence="3 4">M27-SA2</strain>
    </source>
</reference>
<dbReference type="KEGG" id="hsf:HLASA_1307"/>
<gene>
    <name evidence="3" type="ORF">HLASA_1307</name>
    <name evidence="2" type="ORF">HLASF_1320</name>
</gene>
<dbReference type="AlphaFoldDB" id="A0A0F7P9J3"/>
<dbReference type="GeneID" id="26010653"/>
<organism evidence="2 5">
    <name type="scientific">Halanaeroarchaeum sulfurireducens</name>
    <dbReference type="NCBI Taxonomy" id="1604004"/>
    <lineage>
        <taxon>Archaea</taxon>
        <taxon>Methanobacteriati</taxon>
        <taxon>Methanobacteriota</taxon>
        <taxon>Stenosarchaea group</taxon>
        <taxon>Halobacteria</taxon>
        <taxon>Halobacteriales</taxon>
        <taxon>Halobacteriaceae</taxon>
        <taxon>Halanaeroarchaeum</taxon>
    </lineage>
</organism>
<dbReference type="Proteomes" id="UP000069906">
    <property type="component" value="Chromosome"/>
</dbReference>